<dbReference type="PANTHER" id="PTHR30146:SF148">
    <property type="entry name" value="HTH-TYPE TRANSCRIPTIONAL REPRESSOR PURR-RELATED"/>
    <property type="match status" value="1"/>
</dbReference>
<dbReference type="KEGG" id="bgx:ESN35_02790"/>
<keyword evidence="2" id="KW-0805">Transcription regulation</keyword>
<dbReference type="Gene3D" id="1.10.260.40">
    <property type="entry name" value="lambda repressor-like DNA-binding domains"/>
    <property type="match status" value="1"/>
</dbReference>
<feature type="domain" description="HTH lacI-type" evidence="5">
    <location>
        <begin position="2"/>
        <end position="58"/>
    </location>
</feature>
<dbReference type="SUPFAM" id="SSF53822">
    <property type="entry name" value="Periplasmic binding protein-like I"/>
    <property type="match status" value="1"/>
</dbReference>
<accession>A0A4P6DR96</accession>
<dbReference type="GO" id="GO:0000976">
    <property type="term" value="F:transcription cis-regulatory region binding"/>
    <property type="evidence" value="ECO:0007669"/>
    <property type="project" value="TreeGrafter"/>
</dbReference>
<keyword evidence="4" id="KW-0804">Transcription</keyword>
<evidence type="ECO:0000256" key="4">
    <source>
        <dbReference type="ARBA" id="ARBA00023163"/>
    </source>
</evidence>
<dbReference type="PROSITE" id="PS50932">
    <property type="entry name" value="HTH_LACI_2"/>
    <property type="match status" value="1"/>
</dbReference>
<dbReference type="SUPFAM" id="SSF47413">
    <property type="entry name" value="lambda repressor-like DNA-binding domains"/>
    <property type="match status" value="1"/>
</dbReference>
<dbReference type="Proteomes" id="UP000293589">
    <property type="component" value="Chromosome"/>
</dbReference>
<dbReference type="SMART" id="SM00354">
    <property type="entry name" value="HTH_LACI"/>
    <property type="match status" value="1"/>
</dbReference>
<dbReference type="InterPro" id="IPR046335">
    <property type="entry name" value="LacI/GalR-like_sensor"/>
</dbReference>
<dbReference type="EMBL" id="CP035464">
    <property type="protein sequence ID" value="QAY32473.1"/>
    <property type="molecule type" value="Genomic_DNA"/>
</dbReference>
<keyword evidence="1" id="KW-0678">Repressor</keyword>
<evidence type="ECO:0000256" key="2">
    <source>
        <dbReference type="ARBA" id="ARBA00023015"/>
    </source>
</evidence>
<dbReference type="Pfam" id="PF00356">
    <property type="entry name" value="LacI"/>
    <property type="match status" value="1"/>
</dbReference>
<protein>
    <submittedName>
        <fullName evidence="6">LacI family DNA-binding transcriptional regulator</fullName>
    </submittedName>
</protein>
<dbReference type="RefSeq" id="WP_129236978.1">
    <property type="nucleotide sequence ID" value="NZ_CP035464.1"/>
</dbReference>
<proteinExistence type="predicted"/>
<evidence type="ECO:0000256" key="1">
    <source>
        <dbReference type="ARBA" id="ARBA00022491"/>
    </source>
</evidence>
<dbReference type="CDD" id="cd06288">
    <property type="entry name" value="PBP1_sucrose_transcription_regulator"/>
    <property type="match status" value="1"/>
</dbReference>
<dbReference type="PANTHER" id="PTHR30146">
    <property type="entry name" value="LACI-RELATED TRANSCRIPTIONAL REPRESSOR"/>
    <property type="match status" value="1"/>
</dbReference>
<dbReference type="InterPro" id="IPR000843">
    <property type="entry name" value="HTH_LacI"/>
</dbReference>
<dbReference type="GO" id="GO:0003700">
    <property type="term" value="F:DNA-binding transcription factor activity"/>
    <property type="evidence" value="ECO:0007669"/>
    <property type="project" value="TreeGrafter"/>
</dbReference>
<dbReference type="Gene3D" id="3.40.50.2300">
    <property type="match status" value="2"/>
</dbReference>
<name>A0A4P6DR96_9BIFI</name>
<gene>
    <name evidence="6" type="ORF">ESN35_02790</name>
</gene>
<dbReference type="Pfam" id="PF13377">
    <property type="entry name" value="Peripla_BP_3"/>
    <property type="match status" value="1"/>
</dbReference>
<reference evidence="6 7" key="1">
    <citation type="submission" date="2019-01" db="EMBL/GenBank/DDBJ databases">
        <title>Complete genome sequence of Bifidobacterium gallinarum CACC 514.</title>
        <authorList>
            <person name="Jung M."/>
        </authorList>
    </citation>
    <scope>NUCLEOTIDE SEQUENCE [LARGE SCALE GENOMIC DNA]</scope>
    <source>
        <strain evidence="6 7">CACC 514</strain>
    </source>
</reference>
<sequence length="347" mass="38120">MTTMKQVAQKAGVSVSTVSLVLNHRDAGRVKAEIAERVRKTAEELGYRPNPLASSLRTSRTHILGFISEEVATTPYAGGIILGAQDAASRLGYIMLTVSTDGESDEGTEIAALKRYGVDGFMYAKMSNRITHVPDALKDSPVVLVDATDAEGRIPSVEPDEIMIAKDATNRLIQAGCRRIAYIGCSEPMIAQDLRKEGYRQALEEAGIGYDERLVVDVLNNRPALDEVRELFDRENPDGFFCFNDARSWPVYECAARKGLTVGRDISVVGVDNHRVIAETFSPQLTTVELPHYEMGYWAACKLISMIEGRSLDDVPMPATRAPIPPLDSPIPARIHCTLIEKESVVR</sequence>
<dbReference type="InterPro" id="IPR010982">
    <property type="entry name" value="Lambda_DNA-bd_dom_sf"/>
</dbReference>
<dbReference type="InterPro" id="IPR028082">
    <property type="entry name" value="Peripla_BP_I"/>
</dbReference>
<evidence type="ECO:0000256" key="3">
    <source>
        <dbReference type="ARBA" id="ARBA00023125"/>
    </source>
</evidence>
<keyword evidence="3 6" id="KW-0238">DNA-binding</keyword>
<evidence type="ECO:0000313" key="7">
    <source>
        <dbReference type="Proteomes" id="UP000293589"/>
    </source>
</evidence>
<evidence type="ECO:0000259" key="5">
    <source>
        <dbReference type="PROSITE" id="PS50932"/>
    </source>
</evidence>
<organism evidence="6 7">
    <name type="scientific">Bifidobacterium pullorum subsp. gallinarum</name>
    <dbReference type="NCBI Taxonomy" id="78344"/>
    <lineage>
        <taxon>Bacteria</taxon>
        <taxon>Bacillati</taxon>
        <taxon>Actinomycetota</taxon>
        <taxon>Actinomycetes</taxon>
        <taxon>Bifidobacteriales</taxon>
        <taxon>Bifidobacteriaceae</taxon>
        <taxon>Bifidobacterium</taxon>
    </lineage>
</organism>
<evidence type="ECO:0000313" key="6">
    <source>
        <dbReference type="EMBL" id="QAY32473.1"/>
    </source>
</evidence>
<dbReference type="CDD" id="cd01392">
    <property type="entry name" value="HTH_LacI"/>
    <property type="match status" value="1"/>
</dbReference>
<dbReference type="AlphaFoldDB" id="A0A4P6DR96"/>